<evidence type="ECO:0000256" key="3">
    <source>
        <dbReference type="ARBA" id="ARBA00044768"/>
    </source>
</evidence>
<dbReference type="PANTHER" id="PTHR31399:SF0">
    <property type="entry name" value="DNA-DIRECTED PRIMASE_POLYMERASE PROTEIN"/>
    <property type="match status" value="1"/>
</dbReference>
<dbReference type="InterPro" id="IPR044917">
    <property type="entry name" value="PRIMPOL"/>
</dbReference>
<dbReference type="Pfam" id="PF03121">
    <property type="entry name" value="Herpes_UL52"/>
    <property type="match status" value="1"/>
</dbReference>
<evidence type="ECO:0000256" key="2">
    <source>
        <dbReference type="ARBA" id="ARBA00044677"/>
    </source>
</evidence>
<dbReference type="Proteomes" id="UP001567538">
    <property type="component" value="Unassembled WGS sequence"/>
</dbReference>
<name>A0ABD1FHQ0_SALDI</name>
<evidence type="ECO:0000256" key="5">
    <source>
        <dbReference type="SAM" id="MobiDB-lite"/>
    </source>
</evidence>
<reference evidence="6 7" key="1">
    <citation type="submission" date="2024-06" db="EMBL/GenBank/DDBJ databases">
        <title>A chromosome level genome sequence of Diviner's sage (Salvia divinorum).</title>
        <authorList>
            <person name="Ford S.A."/>
            <person name="Ro D.-K."/>
            <person name="Ness R.W."/>
            <person name="Phillips M.A."/>
        </authorList>
    </citation>
    <scope>NUCLEOTIDE SEQUENCE [LARGE SCALE GENOMIC DNA]</scope>
    <source>
        <strain evidence="6">SAF-2024a</strain>
        <tissue evidence="6">Leaf</tissue>
    </source>
</reference>
<protein>
    <recommendedName>
        <fullName evidence="1">DNA-directed primase/polymerase protein</fullName>
        <ecNumber evidence="3">2.7.7.102</ecNumber>
    </recommendedName>
</protein>
<feature type="region of interest" description="Disordered" evidence="5">
    <location>
        <begin position="19"/>
        <end position="50"/>
    </location>
</feature>
<dbReference type="EC" id="2.7.7.102" evidence="3"/>
<evidence type="ECO:0000313" key="7">
    <source>
        <dbReference type="Proteomes" id="UP001567538"/>
    </source>
</evidence>
<comment type="caution">
    <text evidence="6">The sequence shown here is derived from an EMBL/GenBank/DDBJ whole genome shotgun (WGS) entry which is preliminary data.</text>
</comment>
<organism evidence="6 7">
    <name type="scientific">Salvia divinorum</name>
    <name type="common">Maria pastora</name>
    <name type="synonym">Diviner's sage</name>
    <dbReference type="NCBI Taxonomy" id="28513"/>
    <lineage>
        <taxon>Eukaryota</taxon>
        <taxon>Viridiplantae</taxon>
        <taxon>Streptophyta</taxon>
        <taxon>Embryophyta</taxon>
        <taxon>Tracheophyta</taxon>
        <taxon>Spermatophyta</taxon>
        <taxon>Magnoliopsida</taxon>
        <taxon>eudicotyledons</taxon>
        <taxon>Gunneridae</taxon>
        <taxon>Pentapetalae</taxon>
        <taxon>asterids</taxon>
        <taxon>lamiids</taxon>
        <taxon>Lamiales</taxon>
        <taxon>Lamiaceae</taxon>
        <taxon>Nepetoideae</taxon>
        <taxon>Mentheae</taxon>
        <taxon>Salviinae</taxon>
        <taxon>Salvia</taxon>
        <taxon>Salvia subgen. Calosphace</taxon>
    </lineage>
</organism>
<dbReference type="GO" id="GO:0003887">
    <property type="term" value="F:DNA-directed DNA polymerase activity"/>
    <property type="evidence" value="ECO:0007669"/>
    <property type="project" value="UniProtKB-EC"/>
</dbReference>
<dbReference type="PANTHER" id="PTHR31399">
    <property type="entry name" value="DNA-DIRECTED PRIMASE / POLYMERASE PROTEIN"/>
    <property type="match status" value="1"/>
</dbReference>
<dbReference type="AlphaFoldDB" id="A0ABD1FHQ0"/>
<comment type="catalytic activity">
    <reaction evidence="2">
        <text>ssDNA + n NTP = ssDNA/pppN(pN)n-1 hybrid + (n-1) diphosphate.</text>
        <dbReference type="EC" id="2.7.7.102"/>
    </reaction>
</comment>
<evidence type="ECO:0000256" key="4">
    <source>
        <dbReference type="ARBA" id="ARBA00047303"/>
    </source>
</evidence>
<sequence length="567" mass="66049">MDDVDRLFECFKCGVSPPQSAIREKRKGKRKLKQHISPKSQEPPVSANKSVNWKTSRQFSPVVFYGSPHGVPPKRPARFLKLLREIRIDLAEQNKLREDVWITFPRQDDAMKFAKQHVNVRLYSYQDHMNGQRRFLVSSYKEFWRRYKEMSSKFRHHYEVIEEALPCHLYFDLEYNTEENADRNGDEMVDLLLIIIFDALLEKYSIQGSEDFVIELDSSTEDKFSRHLIIRLPKTAFKDNSHVGSFVAEICSRIHSYRERDQNYGKLLISKGGNSTDSDFHPFVDTAVYSRNRCFRLPFSSKAGKNSVLLPSGRFRCKDMSEEEIFMASLICNLDVDSAKLLICKMDLDCVKALHFETEIPNDFQRHSERLRKFDINAWTRDPSTTCLMEKSPFPALDAFIIVIASNGNVPGKIRSWCWFSEHALIVYSMSSNRYCERIGREHKSNHVIFVVDLRRALYYQKCHDPDCRGYRSPLREVPEDAIPDPFSFCNLPRGSDTSFTGEEKLIDSCSKEEWWIEAVRVAEEVEKIQTTLDLTQMDEASEEDENWWMAAVSTASETELRYLQGS</sequence>
<proteinExistence type="predicted"/>
<feature type="compositionally biased region" description="Basic residues" evidence="5">
    <location>
        <begin position="24"/>
        <end position="36"/>
    </location>
</feature>
<accession>A0ABD1FHQ0</accession>
<keyword evidence="7" id="KW-1185">Reference proteome</keyword>
<evidence type="ECO:0000256" key="1">
    <source>
        <dbReference type="ARBA" id="ARBA00026139"/>
    </source>
</evidence>
<gene>
    <name evidence="6" type="ORF">AAHA92_31533</name>
</gene>
<comment type="catalytic activity">
    <reaction evidence="4">
        <text>DNA(n) + a 2'-deoxyribonucleoside 5'-triphosphate = DNA(n+1) + diphosphate</text>
        <dbReference type="Rhea" id="RHEA:22508"/>
        <dbReference type="Rhea" id="RHEA-COMP:17339"/>
        <dbReference type="Rhea" id="RHEA-COMP:17340"/>
        <dbReference type="ChEBI" id="CHEBI:33019"/>
        <dbReference type="ChEBI" id="CHEBI:61560"/>
        <dbReference type="ChEBI" id="CHEBI:173112"/>
        <dbReference type="EC" id="2.7.7.7"/>
    </reaction>
    <physiologicalReaction direction="left-to-right" evidence="4">
        <dbReference type="Rhea" id="RHEA:22509"/>
    </physiologicalReaction>
</comment>
<evidence type="ECO:0000313" key="6">
    <source>
        <dbReference type="EMBL" id="KAL1531390.1"/>
    </source>
</evidence>
<dbReference type="EMBL" id="JBEAFC010000014">
    <property type="protein sequence ID" value="KAL1531390.1"/>
    <property type="molecule type" value="Genomic_DNA"/>
</dbReference>